<dbReference type="Proteomes" id="UP001156441">
    <property type="component" value="Unassembled WGS sequence"/>
</dbReference>
<keyword evidence="7" id="KW-1185">Reference proteome</keyword>
<dbReference type="Pfam" id="PF11794">
    <property type="entry name" value="HpaB_N"/>
    <property type="match status" value="1"/>
</dbReference>
<feature type="domain" description="HpaB/PvcC/4-BUDH N-terminal" evidence="5">
    <location>
        <begin position="3"/>
        <end position="249"/>
    </location>
</feature>
<keyword evidence="2" id="KW-0274">FAD</keyword>
<dbReference type="PANTHER" id="PTHR36117:SF3">
    <property type="entry name" value="4-HYDROXYPHENYLACETATE 3-MONOOXYGENASE-RELATED"/>
    <property type="match status" value="1"/>
</dbReference>
<dbReference type="InterPro" id="IPR009100">
    <property type="entry name" value="AcylCoA_DH/oxidase_NM_dom_sf"/>
</dbReference>
<accession>A0ABT2J6W6</accession>
<dbReference type="RefSeq" id="WP_260190901.1">
    <property type="nucleotide sequence ID" value="NZ_JAFFZE010000009.1"/>
</dbReference>
<evidence type="ECO:0000256" key="1">
    <source>
        <dbReference type="ARBA" id="ARBA00022630"/>
    </source>
</evidence>
<evidence type="ECO:0000259" key="5">
    <source>
        <dbReference type="Pfam" id="PF11794"/>
    </source>
</evidence>
<dbReference type="Gene3D" id="2.40.110.10">
    <property type="entry name" value="Butyryl-CoA Dehydrogenase, subunit A, domain 2"/>
    <property type="match status" value="1"/>
</dbReference>
<name>A0ABT2J6W6_9PSEU</name>
<dbReference type="SUPFAM" id="SSF47203">
    <property type="entry name" value="Acyl-CoA dehydrogenase C-terminal domain-like"/>
    <property type="match status" value="1"/>
</dbReference>
<evidence type="ECO:0008006" key="8">
    <source>
        <dbReference type="Google" id="ProtNLM"/>
    </source>
</evidence>
<keyword evidence="3" id="KW-0560">Oxidoreductase</keyword>
<dbReference type="InterPro" id="IPR004925">
    <property type="entry name" value="HpaB/PvcC/4-BUDH"/>
</dbReference>
<dbReference type="InterPro" id="IPR024719">
    <property type="entry name" value="HpaB/PvcC/4-BUDH_C"/>
</dbReference>
<dbReference type="InterPro" id="IPR046373">
    <property type="entry name" value="Acyl-CoA_Oxase/DH_mid-dom_sf"/>
</dbReference>
<evidence type="ECO:0000313" key="7">
    <source>
        <dbReference type="Proteomes" id="UP001156441"/>
    </source>
</evidence>
<proteinExistence type="predicted"/>
<gene>
    <name evidence="6" type="ORF">JT362_10430</name>
</gene>
<sequence length="459" mass="50141">MLTGRQYKESLRDGRKVYFEGRLVEDLESEPALAVPLEAIAAGYDKYHSADPDAVNPLTVAPRSADELRERIPVITEMDLLLNVTYQSLMTLLVAAGRLADHAPEFVPRINAYVEDARRRDIRITECITDAKGDRSLPPGKQSDPDAYVRVVERRADGVVIRGAKLHISAAAFGHDLMVMPTKSMKPGEEDYAIACAVPVNAPGVHITNTTYHPRGGDPRDFPVSSRESMPDSVVIFDDVFVPTERVFLDGQTAQAAVFAHSLGLWERLGGVSFMVNQADELVGLAHLIAEANGTGRVSHVREKIDEMMIHATLLRAGLEAALLHAHATPDGYYYPDDMFTNVAKYHGAANFNTMVRHLHDIAGGAVVTAPSMSDFDNPDLKPLLDKYLGTGPDVSGEYRSKLFHAIRDTTADAYGGWHQVTNLQSGGGLYAQRLVTRKNYDIQRARALALKAAGLSGA</sequence>
<dbReference type="EMBL" id="JAFFZE010000009">
    <property type="protein sequence ID" value="MCT2583533.1"/>
    <property type="molecule type" value="Genomic_DNA"/>
</dbReference>
<comment type="caution">
    <text evidence="6">The sequence shown here is derived from an EMBL/GenBank/DDBJ whole genome shotgun (WGS) entry which is preliminary data.</text>
</comment>
<reference evidence="6 7" key="1">
    <citation type="submission" date="2021-02" db="EMBL/GenBank/DDBJ databases">
        <title>Actinophytocola xerophila sp. nov., isolated from soil of cotton cropping field.</title>
        <authorList>
            <person name="Huang R."/>
            <person name="Chen X."/>
            <person name="Ge X."/>
            <person name="Liu W."/>
        </authorList>
    </citation>
    <scope>NUCLEOTIDE SEQUENCE [LARGE SCALE GENOMIC DNA]</scope>
    <source>
        <strain evidence="6 7">S1-96</strain>
    </source>
</reference>
<evidence type="ECO:0000313" key="6">
    <source>
        <dbReference type="EMBL" id="MCT2583533.1"/>
    </source>
</evidence>
<organism evidence="6 7">
    <name type="scientific">Actinophytocola gossypii</name>
    <dbReference type="NCBI Taxonomy" id="2812003"/>
    <lineage>
        <taxon>Bacteria</taxon>
        <taxon>Bacillati</taxon>
        <taxon>Actinomycetota</taxon>
        <taxon>Actinomycetes</taxon>
        <taxon>Pseudonocardiales</taxon>
        <taxon>Pseudonocardiaceae</taxon>
    </lineage>
</organism>
<dbReference type="Gene3D" id="1.20.140.10">
    <property type="entry name" value="Butyryl-CoA Dehydrogenase, subunit A, domain 3"/>
    <property type="match status" value="1"/>
</dbReference>
<dbReference type="InterPro" id="IPR036250">
    <property type="entry name" value="AcylCo_DH-like_C"/>
</dbReference>
<dbReference type="PIRSF" id="PIRSF000331">
    <property type="entry name" value="HpaA_HpaB"/>
    <property type="match status" value="1"/>
</dbReference>
<evidence type="ECO:0000256" key="2">
    <source>
        <dbReference type="ARBA" id="ARBA00022827"/>
    </source>
</evidence>
<dbReference type="InterPro" id="IPR024674">
    <property type="entry name" value="HpaB/PvcC/4-BUDH_N"/>
</dbReference>
<evidence type="ECO:0000259" key="4">
    <source>
        <dbReference type="Pfam" id="PF03241"/>
    </source>
</evidence>
<dbReference type="Gene3D" id="1.10.3140.10">
    <property type="entry name" value="4-hydroxybutyryl-coa dehydratase, domain 1"/>
    <property type="match status" value="1"/>
</dbReference>
<dbReference type="SUPFAM" id="SSF56645">
    <property type="entry name" value="Acyl-CoA dehydrogenase NM domain-like"/>
    <property type="match status" value="1"/>
</dbReference>
<evidence type="ECO:0000256" key="3">
    <source>
        <dbReference type="ARBA" id="ARBA00023002"/>
    </source>
</evidence>
<protein>
    <recommendedName>
        <fullName evidence="8">4-hydroxyphenylacetate 3-hydroxylase</fullName>
    </recommendedName>
</protein>
<feature type="domain" description="HpaB/PvcC/4-BUDH C-terminal" evidence="4">
    <location>
        <begin position="270"/>
        <end position="454"/>
    </location>
</feature>
<keyword evidence="1" id="KW-0285">Flavoprotein</keyword>
<dbReference type="Pfam" id="PF03241">
    <property type="entry name" value="HpaB"/>
    <property type="match status" value="1"/>
</dbReference>
<dbReference type="PANTHER" id="PTHR36117">
    <property type="entry name" value="4-HYDROXYPHENYLACETATE 3-MONOOXYGENASE-RELATED"/>
    <property type="match status" value="1"/>
</dbReference>